<dbReference type="eggNOG" id="ENOG502TATR">
    <property type="taxonomic scope" value="Eukaryota"/>
</dbReference>
<dbReference type="HOGENOM" id="CLU_043996_0_0_1"/>
<name>B4LPB8_DROVI</name>
<protein>
    <recommendedName>
        <fullName evidence="8">Gustatory receptor</fullName>
    </recommendedName>
</protein>
<evidence type="ECO:0000313" key="10">
    <source>
        <dbReference type="Proteomes" id="UP000008792"/>
    </source>
</evidence>
<dbReference type="GO" id="GO:0005886">
    <property type="term" value="C:plasma membrane"/>
    <property type="evidence" value="ECO:0007669"/>
    <property type="project" value="UniProtKB-SubCell"/>
</dbReference>
<dbReference type="InterPro" id="IPR013604">
    <property type="entry name" value="7TM_chemorcpt"/>
</dbReference>
<keyword evidence="3 8" id="KW-0812">Transmembrane</keyword>
<evidence type="ECO:0000256" key="5">
    <source>
        <dbReference type="ARBA" id="ARBA00023136"/>
    </source>
</evidence>
<feature type="transmembrane region" description="Helical" evidence="8">
    <location>
        <begin position="237"/>
        <end position="259"/>
    </location>
</feature>
<feature type="transmembrane region" description="Helical" evidence="8">
    <location>
        <begin position="271"/>
        <end position="291"/>
    </location>
</feature>
<dbReference type="EMBL" id="CH940648">
    <property type="protein sequence ID" value="EDW60227.2"/>
    <property type="molecule type" value="Genomic_DNA"/>
</dbReference>
<organism evidence="9 10">
    <name type="scientific">Drosophila virilis</name>
    <name type="common">Fruit fly</name>
    <dbReference type="NCBI Taxonomy" id="7244"/>
    <lineage>
        <taxon>Eukaryota</taxon>
        <taxon>Metazoa</taxon>
        <taxon>Ecdysozoa</taxon>
        <taxon>Arthropoda</taxon>
        <taxon>Hexapoda</taxon>
        <taxon>Insecta</taxon>
        <taxon>Pterygota</taxon>
        <taxon>Neoptera</taxon>
        <taxon>Endopterygota</taxon>
        <taxon>Diptera</taxon>
        <taxon>Brachycera</taxon>
        <taxon>Muscomorpha</taxon>
        <taxon>Ephydroidea</taxon>
        <taxon>Drosophilidae</taxon>
        <taxon>Drosophila</taxon>
    </lineage>
</organism>
<comment type="function">
    <text evidence="8">Gustatory receptor which mediates acceptance or avoidance behavior, depending on its substrates.</text>
</comment>
<evidence type="ECO:0000256" key="4">
    <source>
        <dbReference type="ARBA" id="ARBA00022989"/>
    </source>
</evidence>
<dbReference type="OrthoDB" id="7835106at2759"/>
<evidence type="ECO:0000256" key="2">
    <source>
        <dbReference type="ARBA" id="ARBA00022475"/>
    </source>
</evidence>
<gene>
    <name evidence="9" type="primary">Dvir\GJ21369</name>
    <name evidence="9" type="ORF">Dvir_GJ21369</name>
</gene>
<dbReference type="FunCoup" id="B4LPB8">
    <property type="interactions" value="5"/>
</dbReference>
<dbReference type="AlphaFoldDB" id="B4LPB8"/>
<dbReference type="GO" id="GO:0007165">
    <property type="term" value="P:signal transduction"/>
    <property type="evidence" value="ECO:0007669"/>
    <property type="project" value="UniProtKB-KW"/>
</dbReference>
<evidence type="ECO:0000256" key="3">
    <source>
        <dbReference type="ARBA" id="ARBA00022692"/>
    </source>
</evidence>
<dbReference type="GO" id="GO:0043025">
    <property type="term" value="C:neuronal cell body"/>
    <property type="evidence" value="ECO:0007669"/>
    <property type="project" value="TreeGrafter"/>
</dbReference>
<evidence type="ECO:0000256" key="1">
    <source>
        <dbReference type="ARBA" id="ARBA00004651"/>
    </source>
</evidence>
<keyword evidence="6 8" id="KW-0675">Receptor</keyword>
<evidence type="ECO:0000256" key="7">
    <source>
        <dbReference type="ARBA" id="ARBA00023224"/>
    </source>
</evidence>
<feature type="transmembrane region" description="Helical" evidence="8">
    <location>
        <begin position="127"/>
        <end position="150"/>
    </location>
</feature>
<dbReference type="PANTHER" id="PTHR21143:SF131">
    <property type="entry name" value="GUSTATORY AND ODORANT RECEPTOR 63A-RELATED"/>
    <property type="match status" value="1"/>
</dbReference>
<proteinExistence type="inferred from homology"/>
<comment type="subcellular location">
    <subcellularLocation>
        <location evidence="1 8">Cell membrane</location>
        <topology evidence="1 8">Multi-pass membrane protein</topology>
    </subcellularLocation>
</comment>
<evidence type="ECO:0000313" key="9">
    <source>
        <dbReference type="EMBL" id="EDW60227.2"/>
    </source>
</evidence>
<accession>B4LPB8</accession>
<keyword evidence="5 8" id="KW-0472">Membrane</keyword>
<comment type="similarity">
    <text evidence="8">Belongs to the insect chemoreceptor superfamily. Gustatory receptor (GR) family.</text>
</comment>
<keyword evidence="7 8" id="KW-0807">Transducer</keyword>
<evidence type="ECO:0000256" key="6">
    <source>
        <dbReference type="ARBA" id="ARBA00023170"/>
    </source>
</evidence>
<feature type="transmembrane region" description="Helical" evidence="8">
    <location>
        <begin position="70"/>
        <end position="91"/>
    </location>
</feature>
<dbReference type="PANTHER" id="PTHR21143">
    <property type="entry name" value="INVERTEBRATE GUSTATORY RECEPTOR"/>
    <property type="match status" value="1"/>
</dbReference>
<dbReference type="GO" id="GO:0030424">
    <property type="term" value="C:axon"/>
    <property type="evidence" value="ECO:0007669"/>
    <property type="project" value="TreeGrafter"/>
</dbReference>
<keyword evidence="2 8" id="KW-1003">Cell membrane</keyword>
<dbReference type="Proteomes" id="UP000008792">
    <property type="component" value="Unassembled WGS sequence"/>
</dbReference>
<keyword evidence="4 8" id="KW-1133">Transmembrane helix</keyword>
<dbReference type="GO" id="GO:0030425">
    <property type="term" value="C:dendrite"/>
    <property type="evidence" value="ECO:0007669"/>
    <property type="project" value="TreeGrafter"/>
</dbReference>
<dbReference type="InParanoid" id="B4LPB8"/>
<reference evidence="9 10" key="1">
    <citation type="journal article" date="2007" name="Nature">
        <title>Evolution of genes and genomes on the Drosophila phylogeny.</title>
        <authorList>
            <consortium name="Drosophila 12 Genomes Consortium"/>
            <person name="Clark A.G."/>
            <person name="Eisen M.B."/>
            <person name="Smith D.R."/>
            <person name="Bergman C.M."/>
            <person name="Oliver B."/>
            <person name="Markow T.A."/>
            <person name="Kaufman T.C."/>
            <person name="Kellis M."/>
            <person name="Gelbart W."/>
            <person name="Iyer V.N."/>
            <person name="Pollard D.A."/>
            <person name="Sackton T.B."/>
            <person name="Larracuente A.M."/>
            <person name="Singh N.D."/>
            <person name="Abad J.P."/>
            <person name="Abt D.N."/>
            <person name="Adryan B."/>
            <person name="Aguade M."/>
            <person name="Akashi H."/>
            <person name="Anderson W.W."/>
            <person name="Aquadro C.F."/>
            <person name="Ardell D.H."/>
            <person name="Arguello R."/>
            <person name="Artieri C.G."/>
            <person name="Barbash D.A."/>
            <person name="Barker D."/>
            <person name="Barsanti P."/>
            <person name="Batterham P."/>
            <person name="Batzoglou S."/>
            <person name="Begun D."/>
            <person name="Bhutkar A."/>
            <person name="Blanco E."/>
            <person name="Bosak S.A."/>
            <person name="Bradley R.K."/>
            <person name="Brand A.D."/>
            <person name="Brent M.R."/>
            <person name="Brooks A.N."/>
            <person name="Brown R.H."/>
            <person name="Butlin R.K."/>
            <person name="Caggese C."/>
            <person name="Calvi B.R."/>
            <person name="Bernardo de Carvalho A."/>
            <person name="Caspi A."/>
            <person name="Castrezana S."/>
            <person name="Celniker S.E."/>
            <person name="Chang J.L."/>
            <person name="Chapple C."/>
            <person name="Chatterji S."/>
            <person name="Chinwalla A."/>
            <person name="Civetta A."/>
            <person name="Clifton S.W."/>
            <person name="Comeron J.M."/>
            <person name="Costello J.C."/>
            <person name="Coyne J.A."/>
            <person name="Daub J."/>
            <person name="David R.G."/>
            <person name="Delcher A.L."/>
            <person name="Delehaunty K."/>
            <person name="Do C.B."/>
            <person name="Ebling H."/>
            <person name="Edwards K."/>
            <person name="Eickbush T."/>
            <person name="Evans J.D."/>
            <person name="Filipski A."/>
            <person name="Findeiss S."/>
            <person name="Freyhult E."/>
            <person name="Fulton L."/>
            <person name="Fulton R."/>
            <person name="Garcia A.C."/>
            <person name="Gardiner A."/>
            <person name="Garfield D.A."/>
            <person name="Garvin B.E."/>
            <person name="Gibson G."/>
            <person name="Gilbert D."/>
            <person name="Gnerre S."/>
            <person name="Godfrey J."/>
            <person name="Good R."/>
            <person name="Gotea V."/>
            <person name="Gravely B."/>
            <person name="Greenberg A.J."/>
            <person name="Griffiths-Jones S."/>
            <person name="Gross S."/>
            <person name="Guigo R."/>
            <person name="Gustafson E.A."/>
            <person name="Haerty W."/>
            <person name="Hahn M.W."/>
            <person name="Halligan D.L."/>
            <person name="Halpern A.L."/>
            <person name="Halter G.M."/>
            <person name="Han M.V."/>
            <person name="Heger A."/>
            <person name="Hillier L."/>
            <person name="Hinrichs A.S."/>
            <person name="Holmes I."/>
            <person name="Hoskins R.A."/>
            <person name="Hubisz M.J."/>
            <person name="Hultmark D."/>
            <person name="Huntley M.A."/>
            <person name="Jaffe D.B."/>
            <person name="Jagadeeshan S."/>
            <person name="Jeck W.R."/>
            <person name="Johnson J."/>
            <person name="Jones C.D."/>
            <person name="Jordan W.C."/>
            <person name="Karpen G.H."/>
            <person name="Kataoka E."/>
            <person name="Keightley P.D."/>
            <person name="Kheradpour P."/>
            <person name="Kirkness E.F."/>
            <person name="Koerich L.B."/>
            <person name="Kristiansen K."/>
            <person name="Kudrna D."/>
            <person name="Kulathinal R.J."/>
            <person name="Kumar S."/>
            <person name="Kwok R."/>
            <person name="Lander E."/>
            <person name="Langley C.H."/>
            <person name="Lapoint R."/>
            <person name="Lazzaro B.P."/>
            <person name="Lee S.J."/>
            <person name="Levesque L."/>
            <person name="Li R."/>
            <person name="Lin C.F."/>
            <person name="Lin M.F."/>
            <person name="Lindblad-Toh K."/>
            <person name="Llopart A."/>
            <person name="Long M."/>
            <person name="Low L."/>
            <person name="Lozovsky E."/>
            <person name="Lu J."/>
            <person name="Luo M."/>
            <person name="Machado C.A."/>
            <person name="Makalowski W."/>
            <person name="Marzo M."/>
            <person name="Matsuda M."/>
            <person name="Matzkin L."/>
            <person name="McAllister B."/>
            <person name="McBride C.S."/>
            <person name="McKernan B."/>
            <person name="McKernan K."/>
            <person name="Mendez-Lago M."/>
            <person name="Minx P."/>
            <person name="Mollenhauer M.U."/>
            <person name="Montooth K."/>
            <person name="Mount S.M."/>
            <person name="Mu X."/>
            <person name="Myers E."/>
            <person name="Negre B."/>
            <person name="Newfeld S."/>
            <person name="Nielsen R."/>
            <person name="Noor M.A."/>
            <person name="O'Grady P."/>
            <person name="Pachter L."/>
            <person name="Papaceit M."/>
            <person name="Parisi M.J."/>
            <person name="Parisi M."/>
            <person name="Parts L."/>
            <person name="Pedersen J.S."/>
            <person name="Pesole G."/>
            <person name="Phillippy A.M."/>
            <person name="Ponting C.P."/>
            <person name="Pop M."/>
            <person name="Porcelli D."/>
            <person name="Powell J.R."/>
            <person name="Prohaska S."/>
            <person name="Pruitt K."/>
            <person name="Puig M."/>
            <person name="Quesneville H."/>
            <person name="Ram K.R."/>
            <person name="Rand D."/>
            <person name="Rasmussen M.D."/>
            <person name="Reed L.K."/>
            <person name="Reenan R."/>
            <person name="Reily A."/>
            <person name="Remington K.A."/>
            <person name="Rieger T.T."/>
            <person name="Ritchie M.G."/>
            <person name="Robin C."/>
            <person name="Rogers Y.H."/>
            <person name="Rohde C."/>
            <person name="Rozas J."/>
            <person name="Rubenfield M.J."/>
            <person name="Ruiz A."/>
            <person name="Russo S."/>
            <person name="Salzberg S.L."/>
            <person name="Sanchez-Gracia A."/>
            <person name="Saranga D.J."/>
            <person name="Sato H."/>
            <person name="Schaeffer S.W."/>
            <person name="Schatz M.C."/>
            <person name="Schlenke T."/>
            <person name="Schwartz R."/>
            <person name="Segarra C."/>
            <person name="Singh R.S."/>
            <person name="Sirot L."/>
            <person name="Sirota M."/>
            <person name="Sisneros N.B."/>
            <person name="Smith C.D."/>
            <person name="Smith T.F."/>
            <person name="Spieth J."/>
            <person name="Stage D.E."/>
            <person name="Stark A."/>
            <person name="Stephan W."/>
            <person name="Strausberg R.L."/>
            <person name="Strempel S."/>
            <person name="Sturgill D."/>
            <person name="Sutton G."/>
            <person name="Sutton G.G."/>
            <person name="Tao W."/>
            <person name="Teichmann S."/>
            <person name="Tobari Y.N."/>
            <person name="Tomimura Y."/>
            <person name="Tsolas J.M."/>
            <person name="Valente V.L."/>
            <person name="Venter E."/>
            <person name="Venter J.C."/>
            <person name="Vicario S."/>
            <person name="Vieira F.G."/>
            <person name="Vilella A.J."/>
            <person name="Villasante A."/>
            <person name="Walenz B."/>
            <person name="Wang J."/>
            <person name="Wasserman M."/>
            <person name="Watts T."/>
            <person name="Wilson D."/>
            <person name="Wilson R.K."/>
            <person name="Wing R.A."/>
            <person name="Wolfner M.F."/>
            <person name="Wong A."/>
            <person name="Wong G.K."/>
            <person name="Wu C.I."/>
            <person name="Wu G."/>
            <person name="Yamamoto D."/>
            <person name="Yang H.P."/>
            <person name="Yang S.P."/>
            <person name="Yorke J.A."/>
            <person name="Yoshida K."/>
            <person name="Zdobnov E."/>
            <person name="Zhang P."/>
            <person name="Zhang Y."/>
            <person name="Zimin A.V."/>
            <person name="Baldwin J."/>
            <person name="Abdouelleil A."/>
            <person name="Abdulkadir J."/>
            <person name="Abebe A."/>
            <person name="Abera B."/>
            <person name="Abreu J."/>
            <person name="Acer S.C."/>
            <person name="Aftuck L."/>
            <person name="Alexander A."/>
            <person name="An P."/>
            <person name="Anderson E."/>
            <person name="Anderson S."/>
            <person name="Arachi H."/>
            <person name="Azer M."/>
            <person name="Bachantsang P."/>
            <person name="Barry A."/>
            <person name="Bayul T."/>
            <person name="Berlin A."/>
            <person name="Bessette D."/>
            <person name="Bloom T."/>
            <person name="Blye J."/>
            <person name="Boguslavskiy L."/>
            <person name="Bonnet C."/>
            <person name="Boukhgalter B."/>
            <person name="Bourzgui I."/>
            <person name="Brown A."/>
            <person name="Cahill P."/>
            <person name="Channer S."/>
            <person name="Cheshatsang Y."/>
            <person name="Chuda L."/>
            <person name="Citroen M."/>
            <person name="Collymore A."/>
            <person name="Cooke P."/>
            <person name="Costello M."/>
            <person name="D'Aco K."/>
            <person name="Daza R."/>
            <person name="De Haan G."/>
            <person name="DeGray S."/>
            <person name="DeMaso C."/>
            <person name="Dhargay N."/>
            <person name="Dooley K."/>
            <person name="Dooley E."/>
            <person name="Doricent M."/>
            <person name="Dorje P."/>
            <person name="Dorjee K."/>
            <person name="Dupes A."/>
            <person name="Elong R."/>
            <person name="Falk J."/>
            <person name="Farina A."/>
            <person name="Faro S."/>
            <person name="Ferguson D."/>
            <person name="Fisher S."/>
            <person name="Foley C.D."/>
            <person name="Franke A."/>
            <person name="Friedrich D."/>
            <person name="Gadbois L."/>
            <person name="Gearin G."/>
            <person name="Gearin C.R."/>
            <person name="Giannoukos G."/>
            <person name="Goode T."/>
            <person name="Graham J."/>
            <person name="Grandbois E."/>
            <person name="Grewal S."/>
            <person name="Gyaltsen K."/>
            <person name="Hafez N."/>
            <person name="Hagos B."/>
            <person name="Hall J."/>
            <person name="Henson C."/>
            <person name="Hollinger A."/>
            <person name="Honan T."/>
            <person name="Huard M.D."/>
            <person name="Hughes L."/>
            <person name="Hurhula B."/>
            <person name="Husby M.E."/>
            <person name="Kamat A."/>
            <person name="Kanga B."/>
            <person name="Kashin S."/>
            <person name="Khazanovich D."/>
            <person name="Kisner P."/>
            <person name="Lance K."/>
            <person name="Lara M."/>
            <person name="Lee W."/>
            <person name="Lennon N."/>
            <person name="Letendre F."/>
            <person name="LeVine R."/>
            <person name="Lipovsky A."/>
            <person name="Liu X."/>
            <person name="Liu J."/>
            <person name="Liu S."/>
            <person name="Lokyitsang T."/>
            <person name="Lokyitsang Y."/>
            <person name="Lubonja R."/>
            <person name="Lui A."/>
            <person name="MacDonald P."/>
            <person name="Magnisalis V."/>
            <person name="Maru K."/>
            <person name="Matthews C."/>
            <person name="McCusker W."/>
            <person name="McDonough S."/>
            <person name="Mehta T."/>
            <person name="Meldrim J."/>
            <person name="Meneus L."/>
            <person name="Mihai O."/>
            <person name="Mihalev A."/>
            <person name="Mihova T."/>
            <person name="Mittelman R."/>
            <person name="Mlenga V."/>
            <person name="Montmayeur A."/>
            <person name="Mulrain L."/>
            <person name="Navidi A."/>
            <person name="Naylor J."/>
            <person name="Negash T."/>
            <person name="Nguyen T."/>
            <person name="Nguyen N."/>
            <person name="Nicol R."/>
            <person name="Norbu C."/>
            <person name="Norbu N."/>
            <person name="Novod N."/>
            <person name="O'Neill B."/>
            <person name="Osman S."/>
            <person name="Markiewicz E."/>
            <person name="Oyono O.L."/>
            <person name="Patti C."/>
            <person name="Phunkhang P."/>
            <person name="Pierre F."/>
            <person name="Priest M."/>
            <person name="Raghuraman S."/>
            <person name="Rege F."/>
            <person name="Reyes R."/>
            <person name="Rise C."/>
            <person name="Rogov P."/>
            <person name="Ross K."/>
            <person name="Ryan E."/>
            <person name="Settipalli S."/>
            <person name="Shea T."/>
            <person name="Sherpa N."/>
            <person name="Shi L."/>
            <person name="Shih D."/>
            <person name="Sparrow T."/>
            <person name="Spaulding J."/>
            <person name="Stalker J."/>
            <person name="Stange-Thomann N."/>
            <person name="Stavropoulos S."/>
            <person name="Stone C."/>
            <person name="Strader C."/>
            <person name="Tesfaye S."/>
            <person name="Thomson T."/>
            <person name="Thoulutsang Y."/>
            <person name="Thoulutsang D."/>
            <person name="Topham K."/>
            <person name="Topping I."/>
            <person name="Tsamla T."/>
            <person name="Vassiliev H."/>
            <person name="Vo A."/>
            <person name="Wangchuk T."/>
            <person name="Wangdi T."/>
            <person name="Weiand M."/>
            <person name="Wilkinson J."/>
            <person name="Wilson A."/>
            <person name="Yadav S."/>
            <person name="Young G."/>
            <person name="Yu Q."/>
            <person name="Zembek L."/>
            <person name="Zhong D."/>
            <person name="Zimmer A."/>
            <person name="Zwirko Z."/>
            <person name="Jaffe D.B."/>
            <person name="Alvarez P."/>
            <person name="Brockman W."/>
            <person name="Butler J."/>
            <person name="Chin C."/>
            <person name="Gnerre S."/>
            <person name="Grabherr M."/>
            <person name="Kleber M."/>
            <person name="Mauceli E."/>
            <person name="MacCallum I."/>
        </authorList>
    </citation>
    <scope>NUCLEOTIDE SEQUENCE [LARGE SCALE GENOMIC DNA]</scope>
    <source>
        <strain evidence="10">Tucson 15010-1051.87</strain>
    </source>
</reference>
<sequence length="363" mass="42930">MDRKRLLQWYHNYALLLGVTSYRLVAGRFRQTWLTRRYALFMNTFEILTLPLVFWMAARYLELVSWWPNFITSTSYILNAVIYVTIVYTVLSRGRRDSVLVDVERIVAKVERHGFDQRKYIGRSLSYIFYLKYGAVLYQCLSGWVMTLMLPHETRWKALIGSFLYGNAMNIPVIATQRYFQALWSLTCCYQYINIQLMEIIRSAHARKPTSVHLAELHRLWALHALLGRCTLCLNRIYGLMMIAARFYNFISSAFNWYWGMLFYFGIDAPLYLLVYGTFNFWIRLIDFFLLDDMCDLAIKYQSSPHDALNVYLLYASTSRISFSACGLYNANRKFWFQMLGAIVGYSILLLQFHLVMRDSYKL</sequence>
<keyword evidence="10" id="KW-1185">Reference proteome</keyword>
<dbReference type="GO" id="GO:0033041">
    <property type="term" value="F:sweet taste receptor activity"/>
    <property type="evidence" value="ECO:0007669"/>
    <property type="project" value="TreeGrafter"/>
</dbReference>
<feature type="transmembrane region" description="Helical" evidence="8">
    <location>
        <begin position="336"/>
        <end position="357"/>
    </location>
</feature>
<dbReference type="Pfam" id="PF08395">
    <property type="entry name" value="7tm_7"/>
    <property type="match status" value="1"/>
</dbReference>
<feature type="transmembrane region" description="Helical" evidence="8">
    <location>
        <begin position="156"/>
        <end position="175"/>
    </location>
</feature>
<feature type="transmembrane region" description="Helical" evidence="8">
    <location>
        <begin position="38"/>
        <end position="58"/>
    </location>
</feature>
<evidence type="ECO:0000256" key="8">
    <source>
        <dbReference type="RuleBase" id="RU363108"/>
    </source>
</evidence>